<comment type="caution">
    <text evidence="1">The sequence shown here is derived from an EMBL/GenBank/DDBJ whole genome shotgun (WGS) entry which is preliminary data.</text>
</comment>
<gene>
    <name evidence="1" type="ORF">L210DRAFT_865284</name>
</gene>
<proteinExistence type="predicted"/>
<protein>
    <submittedName>
        <fullName evidence="1">Uncharacterized protein</fullName>
    </submittedName>
</protein>
<evidence type="ECO:0000313" key="2">
    <source>
        <dbReference type="Proteomes" id="UP001194468"/>
    </source>
</evidence>
<name>A0AAD4BKQ7_BOLED</name>
<dbReference type="AlphaFoldDB" id="A0AAD4BKQ7"/>
<accession>A0AAD4BKQ7</accession>
<organism evidence="1 2">
    <name type="scientific">Boletus edulis BED1</name>
    <dbReference type="NCBI Taxonomy" id="1328754"/>
    <lineage>
        <taxon>Eukaryota</taxon>
        <taxon>Fungi</taxon>
        <taxon>Dikarya</taxon>
        <taxon>Basidiomycota</taxon>
        <taxon>Agaricomycotina</taxon>
        <taxon>Agaricomycetes</taxon>
        <taxon>Agaricomycetidae</taxon>
        <taxon>Boletales</taxon>
        <taxon>Boletineae</taxon>
        <taxon>Boletaceae</taxon>
        <taxon>Boletoideae</taxon>
        <taxon>Boletus</taxon>
    </lineage>
</organism>
<keyword evidence="2" id="KW-1185">Reference proteome</keyword>
<reference evidence="1" key="1">
    <citation type="submission" date="2019-10" db="EMBL/GenBank/DDBJ databases">
        <authorList>
            <consortium name="DOE Joint Genome Institute"/>
            <person name="Kuo A."/>
            <person name="Miyauchi S."/>
            <person name="Kiss E."/>
            <person name="Drula E."/>
            <person name="Kohler A."/>
            <person name="Sanchez-Garcia M."/>
            <person name="Andreopoulos B."/>
            <person name="Barry K.W."/>
            <person name="Bonito G."/>
            <person name="Buee M."/>
            <person name="Carver A."/>
            <person name="Chen C."/>
            <person name="Cichocki N."/>
            <person name="Clum A."/>
            <person name="Culley D."/>
            <person name="Crous P.W."/>
            <person name="Fauchery L."/>
            <person name="Girlanda M."/>
            <person name="Hayes R."/>
            <person name="Keri Z."/>
            <person name="LaButti K."/>
            <person name="Lipzen A."/>
            <person name="Lombard V."/>
            <person name="Magnuson J."/>
            <person name="Maillard F."/>
            <person name="Morin E."/>
            <person name="Murat C."/>
            <person name="Nolan M."/>
            <person name="Ohm R."/>
            <person name="Pangilinan J."/>
            <person name="Pereira M."/>
            <person name="Perotto S."/>
            <person name="Peter M."/>
            <person name="Riley R."/>
            <person name="Sitrit Y."/>
            <person name="Stielow B."/>
            <person name="Szollosi G."/>
            <person name="Zifcakova L."/>
            <person name="Stursova M."/>
            <person name="Spatafora J.W."/>
            <person name="Tedersoo L."/>
            <person name="Vaario L.-M."/>
            <person name="Yamada A."/>
            <person name="Yan M."/>
            <person name="Wang P."/>
            <person name="Xu J."/>
            <person name="Bruns T."/>
            <person name="Baldrian P."/>
            <person name="Vilgalys R."/>
            <person name="Henrissat B."/>
            <person name="Grigoriev I.V."/>
            <person name="Hibbett D."/>
            <person name="Nagy L.G."/>
            <person name="Martin F.M."/>
        </authorList>
    </citation>
    <scope>NUCLEOTIDE SEQUENCE</scope>
    <source>
        <strain evidence="1">BED1</strain>
    </source>
</reference>
<evidence type="ECO:0000313" key="1">
    <source>
        <dbReference type="EMBL" id="KAF8433358.1"/>
    </source>
</evidence>
<sequence>MSTLPQDIADADGLLEDVNVLGITEAPAQENCTLNINKTCLHVVALVSDVTTLWHHLEQHHQAEYLRWAEAN</sequence>
<dbReference type="EMBL" id="WHUW01000034">
    <property type="protein sequence ID" value="KAF8433358.1"/>
    <property type="molecule type" value="Genomic_DNA"/>
</dbReference>
<reference evidence="1" key="2">
    <citation type="journal article" date="2020" name="Nat. Commun.">
        <title>Large-scale genome sequencing of mycorrhizal fungi provides insights into the early evolution of symbiotic traits.</title>
        <authorList>
            <person name="Miyauchi S."/>
            <person name="Kiss E."/>
            <person name="Kuo A."/>
            <person name="Drula E."/>
            <person name="Kohler A."/>
            <person name="Sanchez-Garcia M."/>
            <person name="Morin E."/>
            <person name="Andreopoulos B."/>
            <person name="Barry K.W."/>
            <person name="Bonito G."/>
            <person name="Buee M."/>
            <person name="Carver A."/>
            <person name="Chen C."/>
            <person name="Cichocki N."/>
            <person name="Clum A."/>
            <person name="Culley D."/>
            <person name="Crous P.W."/>
            <person name="Fauchery L."/>
            <person name="Girlanda M."/>
            <person name="Hayes R.D."/>
            <person name="Keri Z."/>
            <person name="LaButti K."/>
            <person name="Lipzen A."/>
            <person name="Lombard V."/>
            <person name="Magnuson J."/>
            <person name="Maillard F."/>
            <person name="Murat C."/>
            <person name="Nolan M."/>
            <person name="Ohm R.A."/>
            <person name="Pangilinan J."/>
            <person name="Pereira M.F."/>
            <person name="Perotto S."/>
            <person name="Peter M."/>
            <person name="Pfister S."/>
            <person name="Riley R."/>
            <person name="Sitrit Y."/>
            <person name="Stielow J.B."/>
            <person name="Szollosi G."/>
            <person name="Zifcakova L."/>
            <person name="Stursova M."/>
            <person name="Spatafora J.W."/>
            <person name="Tedersoo L."/>
            <person name="Vaario L.M."/>
            <person name="Yamada A."/>
            <person name="Yan M."/>
            <person name="Wang P."/>
            <person name="Xu J."/>
            <person name="Bruns T."/>
            <person name="Baldrian P."/>
            <person name="Vilgalys R."/>
            <person name="Dunand C."/>
            <person name="Henrissat B."/>
            <person name="Grigoriev I.V."/>
            <person name="Hibbett D."/>
            <person name="Nagy L.G."/>
            <person name="Martin F.M."/>
        </authorList>
    </citation>
    <scope>NUCLEOTIDE SEQUENCE</scope>
    <source>
        <strain evidence="1">BED1</strain>
    </source>
</reference>
<dbReference type="Proteomes" id="UP001194468">
    <property type="component" value="Unassembled WGS sequence"/>
</dbReference>